<evidence type="ECO:0000256" key="4">
    <source>
        <dbReference type="ARBA" id="ARBA00022824"/>
    </source>
</evidence>
<keyword evidence="8" id="KW-0927">Auxin signaling pathway</keyword>
<gene>
    <name evidence="9" type="ORF">IP92_04169</name>
</gene>
<dbReference type="EMBL" id="VLKW01000008">
    <property type="protein sequence ID" value="TWI44994.1"/>
    <property type="molecule type" value="Genomic_DNA"/>
</dbReference>
<accession>A0A562PKN7</accession>
<dbReference type="PRINTS" id="PR00655">
    <property type="entry name" value="AUXINBINDNGP"/>
</dbReference>
<dbReference type="GO" id="GO:0051781">
    <property type="term" value="P:positive regulation of cell division"/>
    <property type="evidence" value="ECO:0007669"/>
    <property type="project" value="TreeGrafter"/>
</dbReference>
<comment type="caution">
    <text evidence="9">The sequence shown here is derived from an EMBL/GenBank/DDBJ whole genome shotgun (WGS) entry which is preliminary data.</text>
</comment>
<name>A0A562PKN7_9BURK</name>
<keyword evidence="7" id="KW-0325">Glycoprotein</keyword>
<comment type="subcellular location">
    <subcellularLocation>
        <location evidence="1">Endoplasmic reticulum lumen</location>
    </subcellularLocation>
</comment>
<evidence type="ECO:0000256" key="6">
    <source>
        <dbReference type="ARBA" id="ARBA00023170"/>
    </source>
</evidence>
<keyword evidence="6" id="KW-0675">Receptor</keyword>
<evidence type="ECO:0000256" key="2">
    <source>
        <dbReference type="ARBA" id="ARBA00022723"/>
    </source>
</evidence>
<keyword evidence="2" id="KW-0479">Metal-binding</keyword>
<dbReference type="GO" id="GO:0046872">
    <property type="term" value="F:metal ion binding"/>
    <property type="evidence" value="ECO:0007669"/>
    <property type="project" value="UniProtKB-KW"/>
</dbReference>
<dbReference type="GO" id="GO:0032877">
    <property type="term" value="P:positive regulation of DNA endoreduplication"/>
    <property type="evidence" value="ECO:0007669"/>
    <property type="project" value="TreeGrafter"/>
</dbReference>
<evidence type="ECO:0000256" key="8">
    <source>
        <dbReference type="ARBA" id="ARBA00023294"/>
    </source>
</evidence>
<proteinExistence type="predicted"/>
<sequence>MQVRHIDTIAPVALPGIEHRTLANRAAGIASFEVWQQALAQGTATPLHRHDCEEVIVFTGGHGVMRHAGREVPCGPGTVLLCAPNELHQIVNTGDAALTLYGILSASPVPVMDADGNPIPLPW</sequence>
<dbReference type="PANTHER" id="PTHR37236">
    <property type="entry name" value="AUXIN-BINDING PROTEIN 1"/>
    <property type="match status" value="1"/>
</dbReference>
<keyword evidence="5" id="KW-0862">Zinc</keyword>
<dbReference type="Proteomes" id="UP000315112">
    <property type="component" value="Unassembled WGS sequence"/>
</dbReference>
<dbReference type="Pfam" id="PF02041">
    <property type="entry name" value="Auxin_BP"/>
    <property type="match status" value="1"/>
</dbReference>
<evidence type="ECO:0000256" key="7">
    <source>
        <dbReference type="ARBA" id="ARBA00023180"/>
    </source>
</evidence>
<dbReference type="AlphaFoldDB" id="A0A562PKN7"/>
<dbReference type="PANTHER" id="PTHR37236:SF1">
    <property type="entry name" value="AUXIN-BINDING PROTEIN 1"/>
    <property type="match status" value="1"/>
</dbReference>
<evidence type="ECO:0000313" key="9">
    <source>
        <dbReference type="EMBL" id="TWI44994.1"/>
    </source>
</evidence>
<keyword evidence="4" id="KW-0256">Endoplasmic reticulum</keyword>
<dbReference type="GO" id="GO:0009826">
    <property type="term" value="P:unidimensional cell growth"/>
    <property type="evidence" value="ECO:0007669"/>
    <property type="project" value="TreeGrafter"/>
</dbReference>
<protein>
    <submittedName>
        <fullName evidence="9">Auxin binding protein</fullName>
    </submittedName>
</protein>
<dbReference type="SUPFAM" id="SSF51182">
    <property type="entry name" value="RmlC-like cupins"/>
    <property type="match status" value="1"/>
</dbReference>
<dbReference type="GO" id="GO:0009734">
    <property type="term" value="P:auxin-activated signaling pathway"/>
    <property type="evidence" value="ECO:0007669"/>
    <property type="project" value="UniProtKB-KW"/>
</dbReference>
<evidence type="ECO:0000256" key="5">
    <source>
        <dbReference type="ARBA" id="ARBA00022833"/>
    </source>
</evidence>
<organism evidence="9 10">
    <name type="scientific">Pseudoduganella flava</name>
    <dbReference type="NCBI Taxonomy" id="871742"/>
    <lineage>
        <taxon>Bacteria</taxon>
        <taxon>Pseudomonadati</taxon>
        <taxon>Pseudomonadota</taxon>
        <taxon>Betaproteobacteria</taxon>
        <taxon>Burkholderiales</taxon>
        <taxon>Oxalobacteraceae</taxon>
        <taxon>Telluria group</taxon>
        <taxon>Pseudoduganella</taxon>
    </lineage>
</organism>
<reference evidence="9 10" key="1">
    <citation type="journal article" date="2015" name="Stand. Genomic Sci.">
        <title>Genomic Encyclopedia of Bacterial and Archaeal Type Strains, Phase III: the genomes of soil and plant-associated and newly described type strains.</title>
        <authorList>
            <person name="Whitman W.B."/>
            <person name="Woyke T."/>
            <person name="Klenk H.P."/>
            <person name="Zhou Y."/>
            <person name="Lilburn T.G."/>
            <person name="Beck B.J."/>
            <person name="De Vos P."/>
            <person name="Vandamme P."/>
            <person name="Eisen J.A."/>
            <person name="Garrity G."/>
            <person name="Hugenholtz P."/>
            <person name="Kyrpides N.C."/>
        </authorList>
    </citation>
    <scope>NUCLEOTIDE SEQUENCE [LARGE SCALE GENOMIC DNA]</scope>
    <source>
        <strain evidence="9 10">CGMCC 1.10685</strain>
    </source>
</reference>
<dbReference type="InterPro" id="IPR000526">
    <property type="entry name" value="Auxin-bd"/>
</dbReference>
<dbReference type="OrthoDB" id="122936at2"/>
<dbReference type="Gene3D" id="2.60.120.10">
    <property type="entry name" value="Jelly Rolls"/>
    <property type="match status" value="1"/>
</dbReference>
<dbReference type="InterPro" id="IPR014710">
    <property type="entry name" value="RmlC-like_jellyroll"/>
</dbReference>
<dbReference type="InterPro" id="IPR011051">
    <property type="entry name" value="RmlC_Cupin_sf"/>
</dbReference>
<evidence type="ECO:0000256" key="3">
    <source>
        <dbReference type="ARBA" id="ARBA00022729"/>
    </source>
</evidence>
<dbReference type="GO" id="GO:0045793">
    <property type="term" value="P:positive regulation of cell size"/>
    <property type="evidence" value="ECO:0007669"/>
    <property type="project" value="TreeGrafter"/>
</dbReference>
<keyword evidence="3" id="KW-0732">Signal</keyword>
<dbReference type="GO" id="GO:0010011">
    <property type="term" value="F:auxin binding"/>
    <property type="evidence" value="ECO:0007669"/>
    <property type="project" value="InterPro"/>
</dbReference>
<evidence type="ECO:0000313" key="10">
    <source>
        <dbReference type="Proteomes" id="UP000315112"/>
    </source>
</evidence>
<evidence type="ECO:0000256" key="1">
    <source>
        <dbReference type="ARBA" id="ARBA00004319"/>
    </source>
</evidence>
<dbReference type="RefSeq" id="WP_158206851.1">
    <property type="nucleotide sequence ID" value="NZ_CP046904.1"/>
</dbReference>